<protein>
    <submittedName>
        <fullName evidence="1">Uncharacterized protein</fullName>
    </submittedName>
</protein>
<dbReference type="EMBL" id="FPAA01000003">
    <property type="protein sequence ID" value="SFS53514.1"/>
    <property type="molecule type" value="Genomic_DNA"/>
</dbReference>
<sequence length="136" mass="14738">MKTQGVGRVRLPFSPALAEAIIQAKSNTAEVLQQNQQLKAQPESNRALPGTIYSGISKANQLLIQELRSSASIIADQVAIGRSLANIKTASSIPLWALPPILEARTDIVRALNNPLTPEWAVVPLRIAKRLITRSL</sequence>
<organism evidence="1 2">
    <name type="scientific">Marininema halotolerans</name>
    <dbReference type="NCBI Taxonomy" id="1155944"/>
    <lineage>
        <taxon>Bacteria</taxon>
        <taxon>Bacillati</taxon>
        <taxon>Bacillota</taxon>
        <taxon>Bacilli</taxon>
        <taxon>Bacillales</taxon>
        <taxon>Thermoactinomycetaceae</taxon>
        <taxon>Marininema</taxon>
    </lineage>
</organism>
<dbReference type="RefSeq" id="WP_091835111.1">
    <property type="nucleotide sequence ID" value="NZ_FPAA01000003.1"/>
</dbReference>
<gene>
    <name evidence="1" type="ORF">SAMN05444972_103241</name>
</gene>
<evidence type="ECO:0000313" key="1">
    <source>
        <dbReference type="EMBL" id="SFS53514.1"/>
    </source>
</evidence>
<dbReference type="Proteomes" id="UP000198660">
    <property type="component" value="Unassembled WGS sequence"/>
</dbReference>
<reference evidence="2" key="1">
    <citation type="submission" date="2016-10" db="EMBL/GenBank/DDBJ databases">
        <authorList>
            <person name="Varghese N."/>
            <person name="Submissions S."/>
        </authorList>
    </citation>
    <scope>NUCLEOTIDE SEQUENCE [LARGE SCALE GENOMIC DNA]</scope>
    <source>
        <strain evidence="2">DSM 45789</strain>
    </source>
</reference>
<dbReference type="AlphaFoldDB" id="A0A1I6QM23"/>
<keyword evidence="2" id="KW-1185">Reference proteome</keyword>
<accession>A0A1I6QM23</accession>
<proteinExistence type="predicted"/>
<evidence type="ECO:0000313" key="2">
    <source>
        <dbReference type="Proteomes" id="UP000198660"/>
    </source>
</evidence>
<name>A0A1I6QM23_9BACL</name>